<name>A0A2H0YU60_9BACT</name>
<dbReference type="InterPro" id="IPR029099">
    <property type="entry name" value="Pribosyltran_N"/>
</dbReference>
<dbReference type="Proteomes" id="UP000228711">
    <property type="component" value="Unassembled WGS sequence"/>
</dbReference>
<reference evidence="10" key="1">
    <citation type="submission" date="2017-09" db="EMBL/GenBank/DDBJ databases">
        <title>Depth-based differentiation of microbial function through sediment-hosted aquifers and enrichment of novel symbionts in the deep terrestrial subsurface.</title>
        <authorList>
            <person name="Probst A.J."/>
            <person name="Ladd B."/>
            <person name="Jarett J.K."/>
            <person name="Geller-Mcgrath D.E."/>
            <person name="Sieber C.M.K."/>
            <person name="Emerson J.B."/>
            <person name="Anantharaman K."/>
            <person name="Thomas B.C."/>
            <person name="Malmstrom R."/>
            <person name="Stieglmeier M."/>
            <person name="Klingl A."/>
            <person name="Woyke T."/>
            <person name="Ryan C.M."/>
            <person name="Banfield J.F."/>
        </authorList>
    </citation>
    <scope>NUCLEOTIDE SEQUENCE [LARGE SCALE GENOMIC DNA]</scope>
</reference>
<dbReference type="GO" id="GO:0002189">
    <property type="term" value="C:ribose phosphate diphosphokinase complex"/>
    <property type="evidence" value="ECO:0007669"/>
    <property type="project" value="TreeGrafter"/>
</dbReference>
<evidence type="ECO:0000256" key="2">
    <source>
        <dbReference type="ARBA" id="ARBA00022679"/>
    </source>
</evidence>
<dbReference type="InterPro" id="IPR000836">
    <property type="entry name" value="PRTase_dom"/>
</dbReference>
<keyword evidence="2" id="KW-0808">Transferase</keyword>
<dbReference type="AlphaFoldDB" id="A0A2H0YU60"/>
<dbReference type="InterPro" id="IPR029057">
    <property type="entry name" value="PRTase-like"/>
</dbReference>
<dbReference type="GO" id="GO:0006015">
    <property type="term" value="P:5-phosphoribose 1-diphosphate biosynthetic process"/>
    <property type="evidence" value="ECO:0007669"/>
    <property type="project" value="TreeGrafter"/>
</dbReference>
<dbReference type="GO" id="GO:0016301">
    <property type="term" value="F:kinase activity"/>
    <property type="evidence" value="ECO:0007669"/>
    <property type="project" value="UniProtKB-KW"/>
</dbReference>
<evidence type="ECO:0000256" key="6">
    <source>
        <dbReference type="ARBA" id="ARBA00022840"/>
    </source>
</evidence>
<dbReference type="GO" id="GO:0005737">
    <property type="term" value="C:cytoplasm"/>
    <property type="evidence" value="ECO:0007669"/>
    <property type="project" value="TreeGrafter"/>
</dbReference>
<feature type="domain" description="Ribose-phosphate pyrophosphokinase N-terminal" evidence="8">
    <location>
        <begin position="16"/>
        <end position="122"/>
    </location>
</feature>
<dbReference type="Pfam" id="PF14572">
    <property type="entry name" value="Pribosyl_synth"/>
    <property type="match status" value="1"/>
</dbReference>
<dbReference type="PANTHER" id="PTHR10210">
    <property type="entry name" value="RIBOSE-PHOSPHATE DIPHOSPHOKINASE FAMILY MEMBER"/>
    <property type="match status" value="1"/>
</dbReference>
<evidence type="ECO:0000313" key="9">
    <source>
        <dbReference type="EMBL" id="PIS41990.1"/>
    </source>
</evidence>
<dbReference type="Pfam" id="PF13793">
    <property type="entry name" value="Pribosyltran_N"/>
    <property type="match status" value="1"/>
</dbReference>
<evidence type="ECO:0000259" key="8">
    <source>
        <dbReference type="Pfam" id="PF13793"/>
    </source>
</evidence>
<keyword evidence="3" id="KW-0545">Nucleotide biosynthesis</keyword>
<dbReference type="EMBL" id="PEXV01000006">
    <property type="protein sequence ID" value="PIS41990.1"/>
    <property type="molecule type" value="Genomic_DNA"/>
</dbReference>
<dbReference type="NCBIfam" id="TIGR01251">
    <property type="entry name" value="ribP_PPkin"/>
    <property type="match status" value="1"/>
</dbReference>
<dbReference type="EC" id="2.7.6.1" evidence="1"/>
<organism evidence="9 10">
    <name type="scientific">Candidatus Kerfeldbacteria bacterium CG08_land_8_20_14_0_20_42_7</name>
    <dbReference type="NCBI Taxonomy" id="2014245"/>
    <lineage>
        <taxon>Bacteria</taxon>
        <taxon>Candidatus Kerfeldiibacteriota</taxon>
    </lineage>
</organism>
<dbReference type="GO" id="GO:0005524">
    <property type="term" value="F:ATP binding"/>
    <property type="evidence" value="ECO:0007669"/>
    <property type="project" value="UniProtKB-KW"/>
</dbReference>
<dbReference type="GO" id="GO:0004749">
    <property type="term" value="F:ribose phosphate diphosphokinase activity"/>
    <property type="evidence" value="ECO:0007669"/>
    <property type="project" value="UniProtKB-EC"/>
</dbReference>
<comment type="caution">
    <text evidence="9">The sequence shown here is derived from an EMBL/GenBank/DDBJ whole genome shotgun (WGS) entry which is preliminary data.</text>
</comment>
<gene>
    <name evidence="9" type="ORF">COT25_00145</name>
</gene>
<dbReference type="PANTHER" id="PTHR10210:SF32">
    <property type="entry name" value="RIBOSE-PHOSPHATE PYROPHOSPHOKINASE 2"/>
    <property type="match status" value="1"/>
</dbReference>
<evidence type="ECO:0000256" key="5">
    <source>
        <dbReference type="ARBA" id="ARBA00022777"/>
    </source>
</evidence>
<dbReference type="SUPFAM" id="SSF53271">
    <property type="entry name" value="PRTase-like"/>
    <property type="match status" value="2"/>
</dbReference>
<comment type="catalytic activity">
    <reaction evidence="7">
        <text>D-ribose 5-phosphate + ATP = 5-phospho-alpha-D-ribose 1-diphosphate + AMP + H(+)</text>
        <dbReference type="Rhea" id="RHEA:15609"/>
        <dbReference type="ChEBI" id="CHEBI:15378"/>
        <dbReference type="ChEBI" id="CHEBI:30616"/>
        <dbReference type="ChEBI" id="CHEBI:58017"/>
        <dbReference type="ChEBI" id="CHEBI:78346"/>
        <dbReference type="ChEBI" id="CHEBI:456215"/>
        <dbReference type="EC" id="2.7.6.1"/>
    </reaction>
</comment>
<protein>
    <recommendedName>
        <fullName evidence="1">ribose-phosphate diphosphokinase</fullName>
        <ecNumber evidence="1">2.7.6.1</ecNumber>
    </recommendedName>
</protein>
<keyword evidence="4" id="KW-0547">Nucleotide-binding</keyword>
<dbReference type="CDD" id="cd06223">
    <property type="entry name" value="PRTases_typeI"/>
    <property type="match status" value="1"/>
</dbReference>
<evidence type="ECO:0000256" key="4">
    <source>
        <dbReference type="ARBA" id="ARBA00022741"/>
    </source>
</evidence>
<proteinExistence type="predicted"/>
<keyword evidence="6" id="KW-0067">ATP-binding</keyword>
<sequence>MELFPRVFIGPDCSTSLREAISSGLQLRWGNQFSVTNGDLIQFRDGDSLYRLGENIRNQEVYLVQPADTDVHFMRLMRMIDAALLASASRITVIFSYFPGRQDRKDRPRVGITAALLARMTMAALGECPSKKIMIFEPHCDQLEMAFNGQPSDKLWATTILLDAFQAKYAFDPAVFTVGGPDPGSIKLVRKACAILGLETYFHGDKRRVGDDKMKIVNIVGDVKGKKVIIRDDMSDTGGTLNDIVRFCESKGAIEAYALISHGVLVDPAIDLLLRCREESILRHIFITDSVNNDHRQFPEELITTVPCGDFLANAIFLNATGGSLSQLPGM</sequence>
<dbReference type="Gene3D" id="3.40.50.2020">
    <property type="match status" value="2"/>
</dbReference>
<dbReference type="FunFam" id="3.40.50.2020:FF:000014">
    <property type="entry name" value="Ribose-phosphate pyrophosphokinase 1"/>
    <property type="match status" value="1"/>
</dbReference>
<evidence type="ECO:0000256" key="7">
    <source>
        <dbReference type="ARBA" id="ARBA00049535"/>
    </source>
</evidence>
<dbReference type="SMART" id="SM01400">
    <property type="entry name" value="Pribosyltran_N"/>
    <property type="match status" value="1"/>
</dbReference>
<dbReference type="GO" id="GO:0006164">
    <property type="term" value="P:purine nucleotide biosynthetic process"/>
    <property type="evidence" value="ECO:0007669"/>
    <property type="project" value="TreeGrafter"/>
</dbReference>
<evidence type="ECO:0000256" key="3">
    <source>
        <dbReference type="ARBA" id="ARBA00022727"/>
    </source>
</evidence>
<accession>A0A2H0YU60</accession>
<dbReference type="InterPro" id="IPR005946">
    <property type="entry name" value="Rib-P_diPkinase"/>
</dbReference>
<evidence type="ECO:0000313" key="10">
    <source>
        <dbReference type="Proteomes" id="UP000228711"/>
    </source>
</evidence>
<dbReference type="GO" id="GO:0000287">
    <property type="term" value="F:magnesium ion binding"/>
    <property type="evidence" value="ECO:0007669"/>
    <property type="project" value="InterPro"/>
</dbReference>
<keyword evidence="5" id="KW-0418">Kinase</keyword>
<evidence type="ECO:0000256" key="1">
    <source>
        <dbReference type="ARBA" id="ARBA00013247"/>
    </source>
</evidence>